<gene>
    <name evidence="2" type="ORF">EG242_01155</name>
</gene>
<reference evidence="2 3" key="1">
    <citation type="submission" date="2018-11" db="EMBL/GenBank/DDBJ databases">
        <title>Flavobacterium sp. nov., YIM 102796 draft genome.</title>
        <authorList>
            <person name="Li G."/>
            <person name="Jiang Y."/>
        </authorList>
    </citation>
    <scope>NUCLEOTIDE SEQUENCE [LARGE SCALE GENOMIC DNA]</scope>
    <source>
        <strain evidence="2 3">YIM 102796</strain>
    </source>
</reference>
<evidence type="ECO:0000313" key="3">
    <source>
        <dbReference type="Proteomes" id="UP000268372"/>
    </source>
</evidence>
<name>A0A3P1B6F7_9FLAO</name>
<dbReference type="AlphaFoldDB" id="A0A3P1B6F7"/>
<dbReference type="OrthoDB" id="823362at2"/>
<evidence type="ECO:0000313" key="2">
    <source>
        <dbReference type="EMBL" id="RRA96676.1"/>
    </source>
</evidence>
<keyword evidence="3" id="KW-1185">Reference proteome</keyword>
<accession>A0A3P1B6F7</accession>
<comment type="caution">
    <text evidence="2">The sequence shown here is derived from an EMBL/GenBank/DDBJ whole genome shotgun (WGS) entry which is preliminary data.</text>
</comment>
<dbReference type="EMBL" id="RQTJ01000002">
    <property type="protein sequence ID" value="RRA96676.1"/>
    <property type="molecule type" value="Genomic_DNA"/>
</dbReference>
<sequence length="203" mass="23702">MKKLLLLFVLVVQNTVNAQSYYDADNNKIDKATFNKLLAGKEYYHVENDSLKAFKLMYRNNRGEKGSLGDSENLFKELNEKLNLKLDFSKPLIIYYYPGKDPCNSSGTSTQKSQIQWNKELEKKVKKVADVNVLRIYKDKEGIKTINDYDWKKDPNALIENLFFNYHYGCRSFIIINKDKYSAFFGEYGQDQVAESLKEILKK</sequence>
<feature type="chain" id="PRO_5018172083" evidence="1">
    <location>
        <begin position="19"/>
        <end position="203"/>
    </location>
</feature>
<feature type="signal peptide" evidence="1">
    <location>
        <begin position="1"/>
        <end position="18"/>
    </location>
</feature>
<proteinExistence type="predicted"/>
<dbReference type="RefSeq" id="WP_124898090.1">
    <property type="nucleotide sequence ID" value="NZ_RQTJ01000002.1"/>
</dbReference>
<evidence type="ECO:0000256" key="1">
    <source>
        <dbReference type="SAM" id="SignalP"/>
    </source>
</evidence>
<organism evidence="2 3">
    <name type="scientific">Paenimyroides viscosum</name>
    <dbReference type="NCBI Taxonomy" id="2488729"/>
    <lineage>
        <taxon>Bacteria</taxon>
        <taxon>Pseudomonadati</taxon>
        <taxon>Bacteroidota</taxon>
        <taxon>Flavobacteriia</taxon>
        <taxon>Flavobacteriales</taxon>
        <taxon>Flavobacteriaceae</taxon>
        <taxon>Paenimyroides</taxon>
    </lineage>
</organism>
<dbReference type="Proteomes" id="UP000268372">
    <property type="component" value="Unassembled WGS sequence"/>
</dbReference>
<protein>
    <submittedName>
        <fullName evidence="2">Uncharacterized protein</fullName>
    </submittedName>
</protein>
<keyword evidence="1" id="KW-0732">Signal</keyword>